<protein>
    <submittedName>
        <fullName evidence="6">LIAS_N domain-containing protein</fullName>
    </submittedName>
</protein>
<evidence type="ECO:0000256" key="1">
    <source>
        <dbReference type="ARBA" id="ARBA00001966"/>
    </source>
</evidence>
<dbReference type="PANTHER" id="PTHR10949:SF0">
    <property type="entry name" value="LIPOYL SYNTHASE, MITOCHONDRIAL"/>
    <property type="match status" value="1"/>
</dbReference>
<dbReference type="Proteomes" id="UP000050741">
    <property type="component" value="Unassembled WGS sequence"/>
</dbReference>
<evidence type="ECO:0000256" key="3">
    <source>
        <dbReference type="ARBA" id="ARBA00022485"/>
    </source>
</evidence>
<dbReference type="GO" id="GO:0005739">
    <property type="term" value="C:mitochondrion"/>
    <property type="evidence" value="ECO:0007669"/>
    <property type="project" value="UniProtKB-SubCell"/>
</dbReference>
<keyword evidence="3" id="KW-0479">Metal-binding</keyword>
<organism evidence="5 6">
    <name type="scientific">Globodera pallida</name>
    <name type="common">Potato cyst nematode worm</name>
    <name type="synonym">Heterodera pallida</name>
    <dbReference type="NCBI Taxonomy" id="36090"/>
    <lineage>
        <taxon>Eukaryota</taxon>
        <taxon>Metazoa</taxon>
        <taxon>Ecdysozoa</taxon>
        <taxon>Nematoda</taxon>
        <taxon>Chromadorea</taxon>
        <taxon>Rhabditida</taxon>
        <taxon>Tylenchina</taxon>
        <taxon>Tylenchomorpha</taxon>
        <taxon>Tylenchoidea</taxon>
        <taxon>Heteroderidae</taxon>
        <taxon>Heteroderinae</taxon>
        <taxon>Globodera</taxon>
    </lineage>
</organism>
<keyword evidence="5" id="KW-1185">Reference proteome</keyword>
<dbReference type="InterPro" id="IPR031691">
    <property type="entry name" value="LIAS_N"/>
</dbReference>
<reference evidence="5" key="1">
    <citation type="submission" date="2013-12" db="EMBL/GenBank/DDBJ databases">
        <authorList>
            <person name="Aslett M."/>
        </authorList>
    </citation>
    <scope>NUCLEOTIDE SEQUENCE [LARGE SCALE GENOMIC DNA]</scope>
    <source>
        <strain evidence="5">Lindley</strain>
    </source>
</reference>
<dbReference type="GO" id="GO:0051539">
    <property type="term" value="F:4 iron, 4 sulfur cluster binding"/>
    <property type="evidence" value="ECO:0007669"/>
    <property type="project" value="UniProtKB-KW"/>
</dbReference>
<comment type="subcellular location">
    <subcellularLocation>
        <location evidence="2">Mitochondrion</location>
    </subcellularLocation>
</comment>
<keyword evidence="3" id="KW-0411">Iron-sulfur</keyword>
<evidence type="ECO:0000313" key="6">
    <source>
        <dbReference type="WBParaSite" id="GPLIN_001507400"/>
    </source>
</evidence>
<evidence type="ECO:0000313" key="5">
    <source>
        <dbReference type="Proteomes" id="UP000050741"/>
    </source>
</evidence>
<evidence type="ECO:0000256" key="2">
    <source>
        <dbReference type="ARBA" id="ARBA00004173"/>
    </source>
</evidence>
<reference evidence="5" key="2">
    <citation type="submission" date="2014-05" db="EMBL/GenBank/DDBJ databases">
        <title>The genome and life-stage specific transcriptomes of Globodera pallida elucidate key aspects of plant parasitism by a cyst nematode.</title>
        <authorList>
            <person name="Cotton J.A."/>
            <person name="Lilley C.J."/>
            <person name="Jones L.M."/>
            <person name="Kikuchi T."/>
            <person name="Reid A.J."/>
            <person name="Thorpe P."/>
            <person name="Tsai I.J."/>
            <person name="Beasley H."/>
            <person name="Blok V."/>
            <person name="Cock P.J.A."/>
            <person name="Van den Akker S.E."/>
            <person name="Holroyd N."/>
            <person name="Hunt M."/>
            <person name="Mantelin S."/>
            <person name="Naghra H."/>
            <person name="Pain A."/>
            <person name="Palomares-Rius J.E."/>
            <person name="Zarowiecki M."/>
            <person name="Berriman M."/>
            <person name="Jones J.T."/>
            <person name="Urwin P.E."/>
        </authorList>
    </citation>
    <scope>NUCLEOTIDE SEQUENCE [LARGE SCALE GENOMIC DNA]</scope>
    <source>
        <strain evidence="5">Lindley</strain>
    </source>
</reference>
<feature type="domain" description="Lipoyl synthase N-terminal" evidence="4">
    <location>
        <begin position="15"/>
        <end position="113"/>
    </location>
</feature>
<dbReference type="InterPro" id="IPR003698">
    <property type="entry name" value="Lipoyl_synth"/>
</dbReference>
<proteinExistence type="predicted"/>
<sequence length="141" mass="15251">MFSVKRLAANAFCSRCPVNHLRSAASTLPDDGLSLADFLPGNSQKPLLQAAGEMNAVKTGAMDAQRRTADGRLRLPEWLKRDVVAKQSDVNLIRMKRQLRQLKLITVCEAARCPNIGECLGGGPGRPSTAAIMLMGDTCTR</sequence>
<reference evidence="6" key="3">
    <citation type="submission" date="2016-06" db="UniProtKB">
        <authorList>
            <consortium name="WormBaseParasite"/>
        </authorList>
    </citation>
    <scope>IDENTIFICATION</scope>
</reference>
<accession>A0A183CQB6</accession>
<comment type="cofactor">
    <cofactor evidence="1">
        <name>[4Fe-4S] cluster</name>
        <dbReference type="ChEBI" id="CHEBI:49883"/>
    </cofactor>
</comment>
<dbReference type="WBParaSite" id="GPLIN_001507400">
    <property type="protein sequence ID" value="GPLIN_001507400"/>
    <property type="gene ID" value="GPLIN_001507400"/>
</dbReference>
<dbReference type="AlphaFoldDB" id="A0A183CQB6"/>
<keyword evidence="3" id="KW-0004">4Fe-4S</keyword>
<name>A0A183CQB6_GLOPA</name>
<dbReference type="Pfam" id="PF16881">
    <property type="entry name" value="LIAS_N"/>
    <property type="match status" value="1"/>
</dbReference>
<dbReference type="GO" id="GO:0016992">
    <property type="term" value="F:lipoate synthase activity"/>
    <property type="evidence" value="ECO:0007669"/>
    <property type="project" value="InterPro"/>
</dbReference>
<keyword evidence="3" id="KW-0408">Iron</keyword>
<dbReference type="PANTHER" id="PTHR10949">
    <property type="entry name" value="LIPOYL SYNTHASE"/>
    <property type="match status" value="1"/>
</dbReference>
<evidence type="ECO:0000259" key="4">
    <source>
        <dbReference type="Pfam" id="PF16881"/>
    </source>
</evidence>